<evidence type="ECO:0000313" key="1">
    <source>
        <dbReference type="EMBL" id="CAG2052960.1"/>
    </source>
</evidence>
<dbReference type="EMBL" id="CAJPIN010000050">
    <property type="protein sequence ID" value="CAG2052960.1"/>
    <property type="molecule type" value="Genomic_DNA"/>
</dbReference>
<reference evidence="1" key="1">
    <citation type="submission" date="2021-03" db="EMBL/GenBank/DDBJ databases">
        <authorList>
            <person name="Tran Van P."/>
        </authorList>
    </citation>
    <scope>NUCLEOTIDE SEQUENCE</scope>
</reference>
<evidence type="ECO:0008006" key="3">
    <source>
        <dbReference type="Google" id="ProtNLM"/>
    </source>
</evidence>
<proteinExistence type="predicted"/>
<dbReference type="PANTHER" id="PTHR45701">
    <property type="entry name" value="SYNAPTOBREVIN FAMILY MEMBER"/>
    <property type="match status" value="1"/>
</dbReference>
<dbReference type="PRINTS" id="PR00219">
    <property type="entry name" value="SYNAPTOBREVN"/>
</dbReference>
<sequence length="202" mass="23541">MGVNLIRRPYYRRVAPEPLTCRMWSANLFFVVDIMKTNVEKVLERDQKLSELDDRAVIAHLVIQHNLCYAHVRTQPLFTTLTRTRLIHVYTPPSHALTVLSLACNHQSRQPHAISFSIGRQTDRQTDRQTARQLDMVTERNVKFTLLDALQQGASQFEQQAGKLKRKFWLQNLKSKTFYLHMIKHKDIGYIVVVVIVTFLSL</sequence>
<dbReference type="Gene3D" id="1.20.5.110">
    <property type="match status" value="1"/>
</dbReference>
<name>A0ABN7NEU8_TIMPD</name>
<evidence type="ECO:0000313" key="2">
    <source>
        <dbReference type="Proteomes" id="UP001153148"/>
    </source>
</evidence>
<comment type="caution">
    <text evidence="1">The sequence shown here is derived from an EMBL/GenBank/DDBJ whole genome shotgun (WGS) entry which is preliminary data.</text>
</comment>
<protein>
    <recommendedName>
        <fullName evidence="3">V-SNARE coiled-coil homology domain-containing protein</fullName>
    </recommendedName>
</protein>
<gene>
    <name evidence="1" type="ORF">TPAB3V08_LOCUS61</name>
</gene>
<accession>A0ABN7NEU8</accession>
<keyword evidence="2" id="KW-1185">Reference proteome</keyword>
<dbReference type="Proteomes" id="UP001153148">
    <property type="component" value="Unassembled WGS sequence"/>
</dbReference>
<dbReference type="InterPro" id="IPR001388">
    <property type="entry name" value="Synaptobrevin-like"/>
</dbReference>
<dbReference type="InterPro" id="IPR016444">
    <property type="entry name" value="Synaptobrevin/VAMP"/>
</dbReference>
<organism evidence="1 2">
    <name type="scientific">Timema podura</name>
    <name type="common">Walking stick</name>
    <dbReference type="NCBI Taxonomy" id="61482"/>
    <lineage>
        <taxon>Eukaryota</taxon>
        <taxon>Metazoa</taxon>
        <taxon>Ecdysozoa</taxon>
        <taxon>Arthropoda</taxon>
        <taxon>Hexapoda</taxon>
        <taxon>Insecta</taxon>
        <taxon>Pterygota</taxon>
        <taxon>Neoptera</taxon>
        <taxon>Polyneoptera</taxon>
        <taxon>Phasmatodea</taxon>
        <taxon>Timematodea</taxon>
        <taxon>Timematoidea</taxon>
        <taxon>Timematidae</taxon>
        <taxon>Timema</taxon>
    </lineage>
</organism>